<proteinExistence type="predicted"/>
<comment type="caution">
    <text evidence="2">The sequence shown here is derived from an EMBL/GenBank/DDBJ whole genome shotgun (WGS) entry which is preliminary data.</text>
</comment>
<sequence>MRHRYAVGQMVELSGRANRPAGACRIISCLPYERGPLQYRVQWHDDPVQRVVSEADLRASNATNTAQQKEEAAESAFRPLRVVRR</sequence>
<dbReference type="EMBL" id="JBHUNP010000001">
    <property type="protein sequence ID" value="MFD2647521.1"/>
    <property type="molecule type" value="Genomic_DNA"/>
</dbReference>
<reference evidence="3" key="1">
    <citation type="journal article" date="2019" name="Int. J. Syst. Evol. Microbiol.">
        <title>The Global Catalogue of Microorganisms (GCM) 10K type strain sequencing project: providing services to taxonomists for standard genome sequencing and annotation.</title>
        <authorList>
            <consortium name="The Broad Institute Genomics Platform"/>
            <consortium name="The Broad Institute Genome Sequencing Center for Infectious Disease"/>
            <person name="Wu L."/>
            <person name="Ma J."/>
        </authorList>
    </citation>
    <scope>NUCLEOTIDE SEQUENCE [LARGE SCALE GENOMIC DNA]</scope>
    <source>
        <strain evidence="3">CCM 7427</strain>
    </source>
</reference>
<evidence type="ECO:0000313" key="3">
    <source>
        <dbReference type="Proteomes" id="UP001597521"/>
    </source>
</evidence>
<name>A0ABW5QJ89_9HYPH</name>
<evidence type="ECO:0000256" key="1">
    <source>
        <dbReference type="SAM" id="MobiDB-lite"/>
    </source>
</evidence>
<dbReference type="RefSeq" id="WP_386832544.1">
    <property type="nucleotide sequence ID" value="NZ_JBHUNP010000001.1"/>
</dbReference>
<keyword evidence="3" id="KW-1185">Reference proteome</keyword>
<accession>A0ABW5QJ89</accession>
<gene>
    <name evidence="2" type="ORF">ACFSX5_06935</name>
</gene>
<evidence type="ECO:0000313" key="2">
    <source>
        <dbReference type="EMBL" id="MFD2647521.1"/>
    </source>
</evidence>
<protein>
    <recommendedName>
        <fullName evidence="4">DUF1918 domain-containing protein</fullName>
    </recommendedName>
</protein>
<feature type="region of interest" description="Disordered" evidence="1">
    <location>
        <begin position="60"/>
        <end position="85"/>
    </location>
</feature>
<dbReference type="Proteomes" id="UP001597521">
    <property type="component" value="Unassembled WGS sequence"/>
</dbReference>
<evidence type="ECO:0008006" key="4">
    <source>
        <dbReference type="Google" id="ProtNLM"/>
    </source>
</evidence>
<organism evidence="2 3">
    <name type="scientific">Devosia albogilva</name>
    <dbReference type="NCBI Taxonomy" id="429726"/>
    <lineage>
        <taxon>Bacteria</taxon>
        <taxon>Pseudomonadati</taxon>
        <taxon>Pseudomonadota</taxon>
        <taxon>Alphaproteobacteria</taxon>
        <taxon>Hyphomicrobiales</taxon>
        <taxon>Devosiaceae</taxon>
        <taxon>Devosia</taxon>
    </lineage>
</organism>